<feature type="region of interest" description="Disordered" evidence="1">
    <location>
        <begin position="31"/>
        <end position="62"/>
    </location>
</feature>
<protein>
    <recommendedName>
        <fullName evidence="2">DUF3295 domain-containing protein</fullName>
    </recommendedName>
</protein>
<organism evidence="3 4">
    <name type="scientific">Apiospora kogelbergensis</name>
    <dbReference type="NCBI Taxonomy" id="1337665"/>
    <lineage>
        <taxon>Eukaryota</taxon>
        <taxon>Fungi</taxon>
        <taxon>Dikarya</taxon>
        <taxon>Ascomycota</taxon>
        <taxon>Pezizomycotina</taxon>
        <taxon>Sordariomycetes</taxon>
        <taxon>Xylariomycetidae</taxon>
        <taxon>Amphisphaeriales</taxon>
        <taxon>Apiosporaceae</taxon>
        <taxon>Apiospora</taxon>
    </lineage>
</organism>
<comment type="caution">
    <text evidence="3">The sequence shown here is derived from an EMBL/GenBank/DDBJ whole genome shotgun (WGS) entry which is preliminary data.</text>
</comment>
<dbReference type="Pfam" id="PF11702">
    <property type="entry name" value="DUF3295"/>
    <property type="match status" value="1"/>
</dbReference>
<reference evidence="3 4" key="1">
    <citation type="submission" date="2023-01" db="EMBL/GenBank/DDBJ databases">
        <title>Analysis of 21 Apiospora genomes using comparative genomics revels a genus with tremendous synthesis potential of carbohydrate active enzymes and secondary metabolites.</title>
        <authorList>
            <person name="Sorensen T."/>
        </authorList>
    </citation>
    <scope>NUCLEOTIDE SEQUENCE [LARGE SCALE GENOMIC DNA]</scope>
    <source>
        <strain evidence="3 4">CBS 117206</strain>
    </source>
</reference>
<evidence type="ECO:0000313" key="3">
    <source>
        <dbReference type="EMBL" id="KAK8106671.1"/>
    </source>
</evidence>
<evidence type="ECO:0000256" key="1">
    <source>
        <dbReference type="SAM" id="MobiDB-lite"/>
    </source>
</evidence>
<keyword evidence="4" id="KW-1185">Reference proteome</keyword>
<gene>
    <name evidence="3" type="ORF">PG999_010030</name>
</gene>
<evidence type="ECO:0000313" key="4">
    <source>
        <dbReference type="Proteomes" id="UP001392437"/>
    </source>
</evidence>
<name>A0AAW0QUA4_9PEZI</name>
<evidence type="ECO:0000259" key="2">
    <source>
        <dbReference type="Pfam" id="PF11702"/>
    </source>
</evidence>
<dbReference type="EMBL" id="JAQQWP010000008">
    <property type="protein sequence ID" value="KAK8106671.1"/>
    <property type="molecule type" value="Genomic_DNA"/>
</dbReference>
<feature type="compositionally biased region" description="Polar residues" evidence="1">
    <location>
        <begin position="44"/>
        <end position="53"/>
    </location>
</feature>
<dbReference type="Proteomes" id="UP001392437">
    <property type="component" value="Unassembled WGS sequence"/>
</dbReference>
<feature type="domain" description="DUF3295" evidence="2">
    <location>
        <begin position="4"/>
        <end position="114"/>
    </location>
</feature>
<dbReference type="AlphaFoldDB" id="A0AAW0QUA4"/>
<dbReference type="InterPro" id="IPR021711">
    <property type="entry name" value="DUF3295"/>
</dbReference>
<sequence length="125" mass="13336">MLCRWLASDHLEKLFVSIIQDKEPDLDPLIGMFSPSLEPESDDSQTAYSSPDVQPTPETLTTTATEPMCHSSVEAPSVVSASLSSSGVASSSSECASSRTTVIRGFSPSQVSIPALQLRSQESMK</sequence>
<proteinExistence type="predicted"/>
<accession>A0AAW0QUA4</accession>